<evidence type="ECO:0000313" key="1">
    <source>
        <dbReference type="EMBL" id="GAA5021351.1"/>
    </source>
</evidence>
<reference evidence="2" key="1">
    <citation type="journal article" date="2019" name="Int. J. Syst. Evol. Microbiol.">
        <title>The Global Catalogue of Microorganisms (GCM) 10K type strain sequencing project: providing services to taxonomists for standard genome sequencing and annotation.</title>
        <authorList>
            <consortium name="The Broad Institute Genomics Platform"/>
            <consortium name="The Broad Institute Genome Sequencing Center for Infectious Disease"/>
            <person name="Wu L."/>
            <person name="Ma J."/>
        </authorList>
    </citation>
    <scope>NUCLEOTIDE SEQUENCE [LARGE SCALE GENOMIC DNA]</scope>
    <source>
        <strain evidence="2">JCM 18409</strain>
    </source>
</reference>
<gene>
    <name evidence="1" type="ORF">GCM10023335_52180</name>
</gene>
<proteinExistence type="predicted"/>
<dbReference type="Proteomes" id="UP001501759">
    <property type="component" value="Unassembled WGS sequence"/>
</dbReference>
<name>A0ABP9J791_9ACTN</name>
<comment type="caution">
    <text evidence="1">The sequence shown here is derived from an EMBL/GenBank/DDBJ whole genome shotgun (WGS) entry which is preliminary data.</text>
</comment>
<keyword evidence="2" id="KW-1185">Reference proteome</keyword>
<dbReference type="EMBL" id="BAABKB010000021">
    <property type="protein sequence ID" value="GAA5021351.1"/>
    <property type="molecule type" value="Genomic_DNA"/>
</dbReference>
<evidence type="ECO:0000313" key="2">
    <source>
        <dbReference type="Proteomes" id="UP001501759"/>
    </source>
</evidence>
<sequence>MSITAVGPPSTVTAQSCRDSSLFVIATLAERSITADTFKLMIRAEPGKCLP</sequence>
<accession>A0ABP9J791</accession>
<organism evidence="1 2">
    <name type="scientific">Streptomyces siamensis</name>
    <dbReference type="NCBI Taxonomy" id="1274986"/>
    <lineage>
        <taxon>Bacteria</taxon>
        <taxon>Bacillati</taxon>
        <taxon>Actinomycetota</taxon>
        <taxon>Actinomycetes</taxon>
        <taxon>Kitasatosporales</taxon>
        <taxon>Streptomycetaceae</taxon>
        <taxon>Streptomyces</taxon>
    </lineage>
</organism>
<protein>
    <submittedName>
        <fullName evidence="1">Uncharacterized protein</fullName>
    </submittedName>
</protein>